<accession>A0A6C0F5G8</accession>
<protein>
    <submittedName>
        <fullName evidence="1">Uncharacterized protein</fullName>
    </submittedName>
</protein>
<dbReference type="AlphaFoldDB" id="A0A6C0F5G8"/>
<proteinExistence type="predicted"/>
<reference evidence="1" key="1">
    <citation type="journal article" date="2020" name="Nature">
        <title>Giant virus diversity and host interactions through global metagenomics.</title>
        <authorList>
            <person name="Schulz F."/>
            <person name="Roux S."/>
            <person name="Paez-Espino D."/>
            <person name="Jungbluth S."/>
            <person name="Walsh D.A."/>
            <person name="Denef V.J."/>
            <person name="McMahon K.D."/>
            <person name="Konstantinidis K.T."/>
            <person name="Eloe-Fadrosh E.A."/>
            <person name="Kyrpides N.C."/>
            <person name="Woyke T."/>
        </authorList>
    </citation>
    <scope>NUCLEOTIDE SEQUENCE</scope>
    <source>
        <strain evidence="1">GVMAG-M-3300009180-1</strain>
    </source>
</reference>
<dbReference type="EMBL" id="MN739014">
    <property type="protein sequence ID" value="QHT35220.1"/>
    <property type="molecule type" value="Genomic_DNA"/>
</dbReference>
<evidence type="ECO:0000313" key="1">
    <source>
        <dbReference type="EMBL" id="QHT35220.1"/>
    </source>
</evidence>
<organism evidence="1">
    <name type="scientific">viral metagenome</name>
    <dbReference type="NCBI Taxonomy" id="1070528"/>
    <lineage>
        <taxon>unclassified sequences</taxon>
        <taxon>metagenomes</taxon>
        <taxon>organismal metagenomes</taxon>
    </lineage>
</organism>
<sequence>MDIPSWSFTNIGKSMMTSSCIIEHKIIKKPENPPETTTNYDKIEDFLLNFIDLGFEINLDLFIELYI</sequence>
<name>A0A6C0F5G8_9ZZZZ</name>